<keyword evidence="2 11" id="KW-0808">Transferase</keyword>
<keyword evidence="3 11" id="KW-0548">Nucleotidyltransferase</keyword>
<evidence type="ECO:0000259" key="12">
    <source>
        <dbReference type="SMART" id="SM00382"/>
    </source>
</evidence>
<name>A0A1F8EHD9_9BACT</name>
<evidence type="ECO:0000256" key="9">
    <source>
        <dbReference type="ARBA" id="ARBA00022932"/>
    </source>
</evidence>
<comment type="caution">
    <text evidence="13">The sequence shown here is derived from an EMBL/GenBank/DDBJ whole genome shotgun (WGS) entry which is preliminary data.</text>
</comment>
<dbReference type="GO" id="GO:0005524">
    <property type="term" value="F:ATP binding"/>
    <property type="evidence" value="ECO:0007669"/>
    <property type="project" value="UniProtKB-KW"/>
</dbReference>
<dbReference type="GO" id="GO:0046872">
    <property type="term" value="F:metal ion binding"/>
    <property type="evidence" value="ECO:0007669"/>
    <property type="project" value="UniProtKB-KW"/>
</dbReference>
<evidence type="ECO:0000256" key="10">
    <source>
        <dbReference type="ARBA" id="ARBA00049244"/>
    </source>
</evidence>
<dbReference type="GO" id="GO:0009360">
    <property type="term" value="C:DNA polymerase III complex"/>
    <property type="evidence" value="ECO:0007669"/>
    <property type="project" value="InterPro"/>
</dbReference>
<dbReference type="SUPFAM" id="SSF52540">
    <property type="entry name" value="P-loop containing nucleoside triphosphate hydrolases"/>
    <property type="match status" value="1"/>
</dbReference>
<evidence type="ECO:0000313" key="13">
    <source>
        <dbReference type="EMBL" id="OGN00251.1"/>
    </source>
</evidence>
<dbReference type="PANTHER" id="PTHR11669:SF0">
    <property type="entry name" value="PROTEIN STICHEL-LIKE 2"/>
    <property type="match status" value="1"/>
</dbReference>
<evidence type="ECO:0000256" key="5">
    <source>
        <dbReference type="ARBA" id="ARBA00022723"/>
    </source>
</evidence>
<evidence type="ECO:0000256" key="11">
    <source>
        <dbReference type="RuleBase" id="RU364063"/>
    </source>
</evidence>
<dbReference type="Gene3D" id="3.40.50.300">
    <property type="entry name" value="P-loop containing nucleotide triphosphate hydrolases"/>
    <property type="match status" value="1"/>
</dbReference>
<evidence type="ECO:0000256" key="4">
    <source>
        <dbReference type="ARBA" id="ARBA00022705"/>
    </source>
</evidence>
<dbReference type="AlphaFoldDB" id="A0A1F8EHD9"/>
<keyword evidence="8 11" id="KW-0067">ATP-binding</keyword>
<comment type="similarity">
    <text evidence="1 11">Belongs to the DnaX/STICHEL family.</text>
</comment>
<dbReference type="InterPro" id="IPR050238">
    <property type="entry name" value="DNA_Rep/Repair_Clamp_Loader"/>
</dbReference>
<dbReference type="GO" id="GO:0006261">
    <property type="term" value="P:DNA-templated DNA replication"/>
    <property type="evidence" value="ECO:0007669"/>
    <property type="project" value="TreeGrafter"/>
</dbReference>
<dbReference type="InterPro" id="IPR001270">
    <property type="entry name" value="ClpA/B"/>
</dbReference>
<keyword evidence="4 11" id="KW-0235">DNA replication</keyword>
<dbReference type="GO" id="GO:0003677">
    <property type="term" value="F:DNA binding"/>
    <property type="evidence" value="ECO:0007669"/>
    <property type="project" value="InterPro"/>
</dbReference>
<dbReference type="InterPro" id="IPR027417">
    <property type="entry name" value="P-loop_NTPase"/>
</dbReference>
<dbReference type="Gene3D" id="1.10.8.60">
    <property type="match status" value="1"/>
</dbReference>
<evidence type="ECO:0000313" key="14">
    <source>
        <dbReference type="Proteomes" id="UP000177117"/>
    </source>
</evidence>
<dbReference type="Pfam" id="PF12169">
    <property type="entry name" value="DNA_pol3_gamma3"/>
    <property type="match status" value="1"/>
</dbReference>
<dbReference type="Pfam" id="PF13177">
    <property type="entry name" value="DNA_pol3_delta2"/>
    <property type="match status" value="1"/>
</dbReference>
<keyword evidence="9 11" id="KW-0239">DNA-directed DNA polymerase</keyword>
<keyword evidence="7" id="KW-0862">Zinc</keyword>
<protein>
    <recommendedName>
        <fullName evidence="11">DNA polymerase III subunit gamma/tau</fullName>
        <ecNumber evidence="11">2.7.7.7</ecNumber>
    </recommendedName>
</protein>
<evidence type="ECO:0000256" key="3">
    <source>
        <dbReference type="ARBA" id="ARBA00022695"/>
    </source>
</evidence>
<keyword evidence="6 11" id="KW-0547">Nucleotide-binding</keyword>
<accession>A0A1F8EHD9</accession>
<dbReference type="PANTHER" id="PTHR11669">
    <property type="entry name" value="REPLICATION FACTOR C / DNA POLYMERASE III GAMMA-TAU SUBUNIT"/>
    <property type="match status" value="1"/>
</dbReference>
<dbReference type="EC" id="2.7.7.7" evidence="11"/>
<feature type="domain" description="AAA+ ATPase" evidence="12">
    <location>
        <begin position="33"/>
        <end position="181"/>
    </location>
</feature>
<dbReference type="CDD" id="cd00009">
    <property type="entry name" value="AAA"/>
    <property type="match status" value="1"/>
</dbReference>
<dbReference type="InterPro" id="IPR022754">
    <property type="entry name" value="DNA_pol_III_gamma-3"/>
</dbReference>
<comment type="function">
    <text evidence="11">DNA polymerase III is a complex, multichain enzyme responsible for most of the replicative synthesis in bacteria. This DNA polymerase also exhibits 3' to 5' exonuclease activity.</text>
</comment>
<sequence>MLYRKYRPQTFSEVVGQEHVVKTLQGALTTGRTGHAYLFCGPRGTGKTTIARLLAKSLNCADRSNDGDCCNKCPACLAVNENRSLDLIEIDAASNRGIDEIRSLKESALVSAPSGGYKVFIIDEVHMLTKDAFNALLKILEEPPSYVVFILATTEPHKILPTVLSRVQRFDFRRIAPAQMVRKLEQMARSEKIIIDKEGLVAIAVSADGGLRDAEVSLSKVMASNDRKKEISVDDVYSSLGLVPLNYYPELLGYIAGSDKNSALNLINRAYAGGVDLEHMASGFVEYLRKVLMHTINPAILASVGEELLDNDLKLVSTYSQVLNSQQLIRIINSFVSAKEGMKSSPIPQLPLELAVLEIISG</sequence>
<dbReference type="SMART" id="SM00382">
    <property type="entry name" value="AAA"/>
    <property type="match status" value="1"/>
</dbReference>
<dbReference type="PRINTS" id="PR00300">
    <property type="entry name" value="CLPPROTEASEA"/>
</dbReference>
<dbReference type="GO" id="GO:0003887">
    <property type="term" value="F:DNA-directed DNA polymerase activity"/>
    <property type="evidence" value="ECO:0007669"/>
    <property type="project" value="UniProtKB-KW"/>
</dbReference>
<dbReference type="FunFam" id="3.40.50.300:FF:000014">
    <property type="entry name" value="DNA polymerase III subunit gamma/tau"/>
    <property type="match status" value="1"/>
</dbReference>
<dbReference type="NCBIfam" id="TIGR02397">
    <property type="entry name" value="dnaX_nterm"/>
    <property type="match status" value="1"/>
</dbReference>
<dbReference type="InterPro" id="IPR008921">
    <property type="entry name" value="DNA_pol3_clamp-load_cplx_C"/>
</dbReference>
<organism evidence="13 14">
    <name type="scientific">Candidatus Yanofskybacteria bacterium RIFCSPHIGHO2_01_FULL_41_53</name>
    <dbReference type="NCBI Taxonomy" id="1802663"/>
    <lineage>
        <taxon>Bacteria</taxon>
        <taxon>Candidatus Yanofskyibacteriota</taxon>
    </lineage>
</organism>
<evidence type="ECO:0000256" key="1">
    <source>
        <dbReference type="ARBA" id="ARBA00006360"/>
    </source>
</evidence>
<comment type="subunit">
    <text evidence="11">DNA polymerase III contains a core (composed of alpha, epsilon and theta chains) that associates with a tau subunit. This core dimerizes to form the POLIII' complex. PolIII' associates with the gamma complex (composed of gamma, delta, delta', psi and chi chains) and with the beta chain to form the complete DNA polymerase III complex.</text>
</comment>
<dbReference type="Gene3D" id="1.20.272.10">
    <property type="match status" value="1"/>
</dbReference>
<keyword evidence="5" id="KW-0479">Metal-binding</keyword>
<dbReference type="Proteomes" id="UP000177117">
    <property type="component" value="Unassembled WGS sequence"/>
</dbReference>
<dbReference type="InterPro" id="IPR003593">
    <property type="entry name" value="AAA+_ATPase"/>
</dbReference>
<dbReference type="InterPro" id="IPR012763">
    <property type="entry name" value="DNA_pol_III_sug/sutau_N"/>
</dbReference>
<comment type="catalytic activity">
    <reaction evidence="10 11">
        <text>DNA(n) + a 2'-deoxyribonucleoside 5'-triphosphate = DNA(n+1) + diphosphate</text>
        <dbReference type="Rhea" id="RHEA:22508"/>
        <dbReference type="Rhea" id="RHEA-COMP:17339"/>
        <dbReference type="Rhea" id="RHEA-COMP:17340"/>
        <dbReference type="ChEBI" id="CHEBI:33019"/>
        <dbReference type="ChEBI" id="CHEBI:61560"/>
        <dbReference type="ChEBI" id="CHEBI:173112"/>
        <dbReference type="EC" id="2.7.7.7"/>
    </reaction>
</comment>
<evidence type="ECO:0000256" key="6">
    <source>
        <dbReference type="ARBA" id="ARBA00022741"/>
    </source>
</evidence>
<evidence type="ECO:0000256" key="7">
    <source>
        <dbReference type="ARBA" id="ARBA00022833"/>
    </source>
</evidence>
<dbReference type="EMBL" id="MGJD01000024">
    <property type="protein sequence ID" value="OGN00251.1"/>
    <property type="molecule type" value="Genomic_DNA"/>
</dbReference>
<gene>
    <name evidence="11" type="primary">dnaX</name>
    <name evidence="13" type="ORF">A2650_04420</name>
</gene>
<reference evidence="13 14" key="1">
    <citation type="journal article" date="2016" name="Nat. Commun.">
        <title>Thousands of microbial genomes shed light on interconnected biogeochemical processes in an aquifer system.</title>
        <authorList>
            <person name="Anantharaman K."/>
            <person name="Brown C.T."/>
            <person name="Hug L.A."/>
            <person name="Sharon I."/>
            <person name="Castelle C.J."/>
            <person name="Probst A.J."/>
            <person name="Thomas B.C."/>
            <person name="Singh A."/>
            <person name="Wilkins M.J."/>
            <person name="Karaoz U."/>
            <person name="Brodie E.L."/>
            <person name="Williams K.H."/>
            <person name="Hubbard S.S."/>
            <person name="Banfield J.F."/>
        </authorList>
    </citation>
    <scope>NUCLEOTIDE SEQUENCE [LARGE SCALE GENOMIC DNA]</scope>
</reference>
<proteinExistence type="inferred from homology"/>
<evidence type="ECO:0000256" key="2">
    <source>
        <dbReference type="ARBA" id="ARBA00022679"/>
    </source>
</evidence>
<dbReference type="NCBIfam" id="NF004046">
    <property type="entry name" value="PRK05563.1"/>
    <property type="match status" value="1"/>
</dbReference>
<evidence type="ECO:0000256" key="8">
    <source>
        <dbReference type="ARBA" id="ARBA00022840"/>
    </source>
</evidence>
<dbReference type="SUPFAM" id="SSF48019">
    <property type="entry name" value="post-AAA+ oligomerization domain-like"/>
    <property type="match status" value="1"/>
</dbReference>